<evidence type="ECO:0000313" key="3">
    <source>
        <dbReference type="Proteomes" id="UP000268093"/>
    </source>
</evidence>
<dbReference type="AlphaFoldDB" id="A0A433DIS8"/>
<protein>
    <recommendedName>
        <fullName evidence="4">FAD-binding domain-containing protein</fullName>
    </recommendedName>
</protein>
<proteinExistence type="predicted"/>
<feature type="signal peptide" evidence="1">
    <location>
        <begin position="1"/>
        <end position="18"/>
    </location>
</feature>
<organism evidence="2 3">
    <name type="scientific">Jimgerdemannia flammicorona</name>
    <dbReference type="NCBI Taxonomy" id="994334"/>
    <lineage>
        <taxon>Eukaryota</taxon>
        <taxon>Fungi</taxon>
        <taxon>Fungi incertae sedis</taxon>
        <taxon>Mucoromycota</taxon>
        <taxon>Mucoromycotina</taxon>
        <taxon>Endogonomycetes</taxon>
        <taxon>Endogonales</taxon>
        <taxon>Endogonaceae</taxon>
        <taxon>Jimgerdemannia</taxon>
    </lineage>
</organism>
<feature type="chain" id="PRO_5019257776" description="FAD-binding domain-containing protein" evidence="1">
    <location>
        <begin position="19"/>
        <end position="144"/>
    </location>
</feature>
<dbReference type="Gene3D" id="3.50.50.60">
    <property type="entry name" value="FAD/NAD(P)-binding domain"/>
    <property type="match status" value="1"/>
</dbReference>
<accession>A0A433DIS8</accession>
<dbReference type="EMBL" id="RBNI01001249">
    <property type="protein sequence ID" value="RUP50686.1"/>
    <property type="molecule type" value="Genomic_DNA"/>
</dbReference>
<dbReference type="InterPro" id="IPR036188">
    <property type="entry name" value="FAD/NAD-bd_sf"/>
</dbReference>
<dbReference type="Proteomes" id="UP000268093">
    <property type="component" value="Unassembled WGS sequence"/>
</dbReference>
<gene>
    <name evidence="2" type="ORF">BC936DRAFT_138122</name>
</gene>
<keyword evidence="3" id="KW-1185">Reference proteome</keyword>
<comment type="caution">
    <text evidence="2">The sequence shown here is derived from an EMBL/GenBank/DDBJ whole genome shotgun (WGS) entry which is preliminary data.</text>
</comment>
<evidence type="ECO:0000313" key="2">
    <source>
        <dbReference type="EMBL" id="RUP50686.1"/>
    </source>
</evidence>
<dbReference type="OrthoDB" id="2690153at2759"/>
<evidence type="ECO:0008006" key="4">
    <source>
        <dbReference type="Google" id="ProtNLM"/>
    </source>
</evidence>
<keyword evidence="1" id="KW-0732">Signal</keyword>
<reference evidence="2 3" key="1">
    <citation type="journal article" date="2018" name="New Phytol.">
        <title>Phylogenomics of Endogonaceae and evolution of mycorrhizas within Mucoromycota.</title>
        <authorList>
            <person name="Chang Y."/>
            <person name="Desiro A."/>
            <person name="Na H."/>
            <person name="Sandor L."/>
            <person name="Lipzen A."/>
            <person name="Clum A."/>
            <person name="Barry K."/>
            <person name="Grigoriev I.V."/>
            <person name="Martin F.M."/>
            <person name="Stajich J.E."/>
            <person name="Smith M.E."/>
            <person name="Bonito G."/>
            <person name="Spatafora J.W."/>
        </authorList>
    </citation>
    <scope>NUCLEOTIDE SEQUENCE [LARGE SCALE GENOMIC DNA]</scope>
    <source>
        <strain evidence="2 3">GMNB39</strain>
    </source>
</reference>
<name>A0A433DIS8_9FUNG</name>
<feature type="non-terminal residue" evidence="2">
    <location>
        <position position="144"/>
    </location>
</feature>
<sequence>MRIRQLSAIVLSLWPCLSWPTRSGHVVDVLVIGAGPVGLFAAYNWTCLPNRSKVAGQRACNRAQSKFSQASELIQLGFCNKFWTTYNNGVQVDNMSAISDSKCEFDYMLLHLERVLNEALMKHGVVVEGPVTIERLEVSEEEDN</sequence>
<evidence type="ECO:0000256" key="1">
    <source>
        <dbReference type="SAM" id="SignalP"/>
    </source>
</evidence>